<feature type="domain" description="N-acetyltransferase" evidence="1">
    <location>
        <begin position="7"/>
        <end position="149"/>
    </location>
</feature>
<dbReference type="SUPFAM" id="SSF55729">
    <property type="entry name" value="Acyl-CoA N-acyltransferases (Nat)"/>
    <property type="match status" value="1"/>
</dbReference>
<dbReference type="InterPro" id="IPR000182">
    <property type="entry name" value="GNAT_dom"/>
</dbReference>
<accession>A0A6F8T5B3</accession>
<dbReference type="InterPro" id="IPR016181">
    <property type="entry name" value="Acyl_CoA_acyltransferase"/>
</dbReference>
<dbReference type="CDD" id="cd04301">
    <property type="entry name" value="NAT_SF"/>
    <property type="match status" value="1"/>
</dbReference>
<evidence type="ECO:0000313" key="3">
    <source>
        <dbReference type="Proteomes" id="UP000502894"/>
    </source>
</evidence>
<keyword evidence="3" id="KW-1185">Reference proteome</keyword>
<evidence type="ECO:0000313" key="2">
    <source>
        <dbReference type="EMBL" id="BCA95874.1"/>
    </source>
</evidence>
<dbReference type="Proteomes" id="UP000502894">
    <property type="component" value="Chromosome"/>
</dbReference>
<reference evidence="2" key="1">
    <citation type="journal article" date="2020" name="Microbiol. Resour. Announc.">
        <title>Complete Genome Sequence of Novel Psychrotolerant Legionella Strain TUM19329, Isolated from Antarctic Lake Sediment.</title>
        <authorList>
            <person name="Shimada S."/>
            <person name="Nakai R."/>
            <person name="Aoki K."/>
            <person name="Shimoeda N."/>
            <person name="Ohno G."/>
            <person name="Miyazaki Y."/>
            <person name="Kudoh S."/>
            <person name="Imura S."/>
            <person name="Watanabe K."/>
            <person name="Ishii Y."/>
            <person name="Tateda K."/>
        </authorList>
    </citation>
    <scope>NUCLEOTIDE SEQUENCE [LARGE SCALE GENOMIC DNA]</scope>
    <source>
        <strain evidence="2">TUM19329</strain>
    </source>
</reference>
<dbReference type="Gene3D" id="3.40.630.30">
    <property type="match status" value="1"/>
</dbReference>
<sequence>MIHFNWYNFSQLTVEQLYAVLGLRSRVFVVEQNCAYLDPDGKDSDALHLLGLENGSLVAYLRLFLPTPTEKYIIFGRLVTEPSARIKGYGKKLMEEMLVYCGTNYSGVTVKCSAQNYLTRFYEQFGFQAYGKIYEEDSIPHIEMRKMLTKDYKSY</sequence>
<dbReference type="AlphaFoldDB" id="A0A6F8T5B3"/>
<proteinExistence type="predicted"/>
<dbReference type="EMBL" id="AP022839">
    <property type="protein sequence ID" value="BCA95874.1"/>
    <property type="molecule type" value="Genomic_DNA"/>
</dbReference>
<name>A0A6F8T5B3_9GAMM</name>
<gene>
    <name evidence="2" type="ORF">TUM19329_22350</name>
</gene>
<evidence type="ECO:0000259" key="1">
    <source>
        <dbReference type="PROSITE" id="PS51186"/>
    </source>
</evidence>
<dbReference type="RefSeq" id="WP_173237359.1">
    <property type="nucleotide sequence ID" value="NZ_AP022839.1"/>
</dbReference>
<dbReference type="GO" id="GO:0016747">
    <property type="term" value="F:acyltransferase activity, transferring groups other than amino-acyl groups"/>
    <property type="evidence" value="ECO:0007669"/>
    <property type="project" value="InterPro"/>
</dbReference>
<organism evidence="2 3">
    <name type="scientific">Legionella antarctica</name>
    <dbReference type="NCBI Taxonomy" id="2708020"/>
    <lineage>
        <taxon>Bacteria</taxon>
        <taxon>Pseudomonadati</taxon>
        <taxon>Pseudomonadota</taxon>
        <taxon>Gammaproteobacteria</taxon>
        <taxon>Legionellales</taxon>
        <taxon>Legionellaceae</taxon>
        <taxon>Legionella</taxon>
    </lineage>
</organism>
<dbReference type="Pfam" id="PF13673">
    <property type="entry name" value="Acetyltransf_10"/>
    <property type="match status" value="1"/>
</dbReference>
<keyword evidence="2" id="KW-0808">Transferase</keyword>
<dbReference type="KEGG" id="lant:TUM19329_22350"/>
<dbReference type="PROSITE" id="PS51186">
    <property type="entry name" value="GNAT"/>
    <property type="match status" value="1"/>
</dbReference>
<protein>
    <submittedName>
        <fullName evidence="2">Acetyltransferase</fullName>
    </submittedName>
</protein>